<evidence type="ECO:0000313" key="2">
    <source>
        <dbReference type="EMBL" id="RJG22421.1"/>
    </source>
</evidence>
<dbReference type="InterPro" id="IPR050144">
    <property type="entry name" value="AAE_transporter"/>
</dbReference>
<comment type="caution">
    <text evidence="2">The sequence shown here is derived from an EMBL/GenBank/DDBJ whole genome shotgun (WGS) entry which is preliminary data.</text>
</comment>
<gene>
    <name evidence="2" type="ORF">DQX05_17265</name>
</gene>
<evidence type="ECO:0000259" key="1">
    <source>
        <dbReference type="PROSITE" id="PS51202"/>
    </source>
</evidence>
<dbReference type="Pfam" id="PF25991">
    <property type="entry name" value="KhtT_N"/>
    <property type="match status" value="1"/>
</dbReference>
<dbReference type="InterPro" id="IPR036721">
    <property type="entry name" value="RCK_C_sf"/>
</dbReference>
<reference evidence="2 3" key="1">
    <citation type="submission" date="2018-09" db="EMBL/GenBank/DDBJ databases">
        <title>Paenibacillus SK2017-BO5.</title>
        <authorList>
            <person name="Piskunova J.V."/>
            <person name="Dubiley S.A."/>
            <person name="Severinov K.V."/>
        </authorList>
    </citation>
    <scope>NUCLEOTIDE SEQUENCE [LARGE SCALE GENOMIC DNA]</scope>
    <source>
        <strain evidence="2 3">BO5</strain>
    </source>
</reference>
<name>A0A3A3GJN5_PANTH</name>
<protein>
    <submittedName>
        <fullName evidence="2">Potassium:proton antiporter</fullName>
    </submittedName>
</protein>
<dbReference type="InterPro" id="IPR006037">
    <property type="entry name" value="RCK_C"/>
</dbReference>
<dbReference type="EMBL" id="QYZD01000016">
    <property type="protein sequence ID" value="RJG22421.1"/>
    <property type="molecule type" value="Genomic_DNA"/>
</dbReference>
<proteinExistence type="predicted"/>
<dbReference type="RefSeq" id="WP_119794785.1">
    <property type="nucleotide sequence ID" value="NZ_QYZD01000016.1"/>
</dbReference>
<dbReference type="PROSITE" id="PS51202">
    <property type="entry name" value="RCK_C"/>
    <property type="match status" value="1"/>
</dbReference>
<dbReference type="GO" id="GO:0006813">
    <property type="term" value="P:potassium ion transport"/>
    <property type="evidence" value="ECO:0007669"/>
    <property type="project" value="InterPro"/>
</dbReference>
<dbReference type="Gene3D" id="3.30.70.1450">
    <property type="entry name" value="Regulator of K+ conductance, C-terminal domain"/>
    <property type="match status" value="1"/>
</dbReference>
<feature type="domain" description="RCK C-terminal" evidence="1">
    <location>
        <begin position="76"/>
        <end position="160"/>
    </location>
</feature>
<dbReference type="SUPFAM" id="SSF116726">
    <property type="entry name" value="TrkA C-terminal domain-like"/>
    <property type="match status" value="1"/>
</dbReference>
<dbReference type="Pfam" id="PF02080">
    <property type="entry name" value="TrkA_C"/>
    <property type="match status" value="1"/>
</dbReference>
<evidence type="ECO:0000313" key="3">
    <source>
        <dbReference type="Proteomes" id="UP000266177"/>
    </source>
</evidence>
<dbReference type="InterPro" id="IPR026278">
    <property type="entry name" value="KhtT"/>
</dbReference>
<sequence length="163" mass="18214">MYIKETDLPGIGHKYEMITQSSDRLVIVIHDDGRREVYHFENLDQDDCTSMVTLEDEEARQLAAIVGGMTYRPKALETMDVALEDLTIEWYRVAPDAACVGSTIGEANIRQTAGVTIIAAIEKGAKHINPGPEYTFKADTILVVAGERHQLKQLKQLLQTGRR</sequence>
<dbReference type="AlphaFoldDB" id="A0A3A3GJN5"/>
<dbReference type="Proteomes" id="UP000266177">
    <property type="component" value="Unassembled WGS sequence"/>
</dbReference>
<organism evidence="2 3">
    <name type="scientific">Paenibacillus thiaminolyticus</name>
    <name type="common">Bacillus thiaminolyticus</name>
    <dbReference type="NCBI Taxonomy" id="49283"/>
    <lineage>
        <taxon>Bacteria</taxon>
        <taxon>Bacillati</taxon>
        <taxon>Bacillota</taxon>
        <taxon>Bacilli</taxon>
        <taxon>Bacillales</taxon>
        <taxon>Paenibacillaceae</taxon>
        <taxon>Paenibacillus</taxon>
    </lineage>
</organism>
<dbReference type="OrthoDB" id="67547at2"/>
<dbReference type="PIRSF" id="PIRSF005028">
    <property type="entry name" value="KhtT"/>
    <property type="match status" value="1"/>
</dbReference>
<dbReference type="PANTHER" id="PTHR30445:SF8">
    <property type="entry name" value="K(+)_H(+) ANTIPORTER SUBUNIT KHTT"/>
    <property type="match status" value="1"/>
</dbReference>
<dbReference type="PANTHER" id="PTHR30445">
    <property type="entry name" value="K(+)_H(+) ANTIPORTER SUBUNIT KHTT"/>
    <property type="match status" value="1"/>
</dbReference>
<accession>A0A3A3GJN5</accession>
<dbReference type="InterPro" id="IPR058776">
    <property type="entry name" value="KhtT-like_N"/>
</dbReference>
<dbReference type="GO" id="GO:0008324">
    <property type="term" value="F:monoatomic cation transmembrane transporter activity"/>
    <property type="evidence" value="ECO:0007669"/>
    <property type="project" value="InterPro"/>
</dbReference>